<evidence type="ECO:0000256" key="1">
    <source>
        <dbReference type="SAM" id="MobiDB-lite"/>
    </source>
</evidence>
<evidence type="ECO:0000256" key="2">
    <source>
        <dbReference type="SAM" id="Phobius"/>
    </source>
</evidence>
<comment type="caution">
    <text evidence="4">The sequence shown here is derived from an EMBL/GenBank/DDBJ whole genome shotgun (WGS) entry which is preliminary data.</text>
</comment>
<keyword evidence="2" id="KW-1133">Transmembrane helix</keyword>
<evidence type="ECO:0000313" key="5">
    <source>
        <dbReference type="Proteomes" id="UP000759246"/>
    </source>
</evidence>
<feature type="region of interest" description="Disordered" evidence="1">
    <location>
        <begin position="1"/>
        <end position="23"/>
    </location>
</feature>
<keyword evidence="2" id="KW-0812">Transmembrane</keyword>
<sequence length="296" mass="32883">MMVPPLSERPVTDEDEEQFRRESAPRKYTLRQRWADYRAEVKARRPKGARARARAWLHVEPFYWWMRVVYVALAAGAVFAVYINGVAEGWWPAWGKRPTVAATTTPPINPTPSASATASTEAAMSGGYQIGPDGVLVRPAEHAASTYTKPELPEEAKQNTERGAELAAEHYHALMGYTWNTGDTSALLGMSDPGSTFATSFADDVAKLYSNGWAYGSTSEVTHIVRVEPIPENGNDVHPNTIAVTFQLSSRTGVTCQGQRIVKRDQEYQSLLTLYMTWQDNRWLETQGNLITDAGK</sequence>
<organism evidence="4 5">
    <name type="scientific">Actinomyces bouchesdurhonensis</name>
    <dbReference type="NCBI Taxonomy" id="1852361"/>
    <lineage>
        <taxon>Bacteria</taxon>
        <taxon>Bacillati</taxon>
        <taxon>Actinomycetota</taxon>
        <taxon>Actinomycetes</taxon>
        <taxon>Actinomycetales</taxon>
        <taxon>Actinomycetaceae</taxon>
        <taxon>Actinomyces</taxon>
    </lineage>
</organism>
<reference evidence="4" key="1">
    <citation type="submission" date="2020-04" db="EMBL/GenBank/DDBJ databases">
        <title>Deep metagenomics examines the oral microbiome during advanced dental caries in children, revealing novel taxa and co-occurrences with host molecules.</title>
        <authorList>
            <person name="Baker J.L."/>
            <person name="Morton J.T."/>
            <person name="Dinis M."/>
            <person name="Alvarez R."/>
            <person name="Tran N.C."/>
            <person name="Knight R."/>
            <person name="Edlund A."/>
        </authorList>
    </citation>
    <scope>NUCLEOTIDE SEQUENCE</scope>
    <source>
        <strain evidence="4">JCVI_30_bin.13</strain>
    </source>
</reference>
<proteinExistence type="predicted"/>
<gene>
    <name evidence="4" type="ORF">HXK09_08565</name>
</gene>
<feature type="domain" description="DUF6318" evidence="3">
    <location>
        <begin position="140"/>
        <end position="284"/>
    </location>
</feature>
<name>A0A929RS45_9ACTO</name>
<dbReference type="Pfam" id="PF19843">
    <property type="entry name" value="DUF6318"/>
    <property type="match status" value="1"/>
</dbReference>
<feature type="transmembrane region" description="Helical" evidence="2">
    <location>
        <begin position="64"/>
        <end position="87"/>
    </location>
</feature>
<dbReference type="AlphaFoldDB" id="A0A929RS45"/>
<dbReference type="EMBL" id="JABZGF010000348">
    <property type="protein sequence ID" value="MBF0967184.1"/>
    <property type="molecule type" value="Genomic_DNA"/>
</dbReference>
<keyword evidence="2" id="KW-0472">Membrane</keyword>
<dbReference type="Proteomes" id="UP000759246">
    <property type="component" value="Unassembled WGS sequence"/>
</dbReference>
<protein>
    <recommendedName>
        <fullName evidence="3">DUF6318 domain-containing protein</fullName>
    </recommendedName>
</protein>
<evidence type="ECO:0000259" key="3">
    <source>
        <dbReference type="Pfam" id="PF19843"/>
    </source>
</evidence>
<evidence type="ECO:0000313" key="4">
    <source>
        <dbReference type="EMBL" id="MBF0967184.1"/>
    </source>
</evidence>
<dbReference type="InterPro" id="IPR046281">
    <property type="entry name" value="DUF6318"/>
</dbReference>
<accession>A0A929RS45</accession>